<dbReference type="PIRSF" id="PIRSF001365">
    <property type="entry name" value="DHDPS"/>
    <property type="match status" value="1"/>
</dbReference>
<dbReference type="CDD" id="cd00408">
    <property type="entry name" value="DHDPS-like"/>
    <property type="match status" value="1"/>
</dbReference>
<dbReference type="Proteomes" id="UP000030595">
    <property type="component" value="Unassembled WGS sequence"/>
</dbReference>
<feature type="binding site" evidence="4">
    <location>
        <position position="54"/>
    </location>
    <ligand>
        <name>pyruvate</name>
        <dbReference type="ChEBI" id="CHEBI:15361"/>
    </ligand>
</feature>
<evidence type="ECO:0000256" key="4">
    <source>
        <dbReference type="PIRSR" id="PIRSR001365-2"/>
    </source>
</evidence>
<dbReference type="InterPro" id="IPR002220">
    <property type="entry name" value="DapA-like"/>
</dbReference>
<dbReference type="eggNOG" id="COG0329">
    <property type="taxonomic scope" value="Bacteria"/>
</dbReference>
<dbReference type="OrthoDB" id="9771791at2"/>
<organism evidence="5 6">
    <name type="scientific">Ureibacillus massiliensis 4400831 = CIP 108448 = CCUG 49529</name>
    <dbReference type="NCBI Taxonomy" id="1211035"/>
    <lineage>
        <taxon>Bacteria</taxon>
        <taxon>Bacillati</taxon>
        <taxon>Bacillota</taxon>
        <taxon>Bacilli</taxon>
        <taxon>Bacillales</taxon>
        <taxon>Caryophanaceae</taxon>
        <taxon>Ureibacillus</taxon>
    </lineage>
</organism>
<reference evidence="5 6" key="1">
    <citation type="submission" date="2014-02" db="EMBL/GenBank/DDBJ databases">
        <title>Draft genome sequence of Lysinibacillus massiliensis CCUG 49529.</title>
        <authorList>
            <person name="Zhang F."/>
            <person name="Wang G."/>
            <person name="Zhang L."/>
        </authorList>
    </citation>
    <scope>NUCLEOTIDE SEQUENCE [LARGE SCALE GENOMIC DNA]</scope>
    <source>
        <strain evidence="5 6">CCUG 49529</strain>
    </source>
</reference>
<dbReference type="RefSeq" id="WP_036179988.1">
    <property type="nucleotide sequence ID" value="NZ_AVCZ01000063.1"/>
</dbReference>
<evidence type="ECO:0000256" key="3">
    <source>
        <dbReference type="PIRSR" id="PIRSR001365-1"/>
    </source>
</evidence>
<dbReference type="InterPro" id="IPR013785">
    <property type="entry name" value="Aldolase_TIM"/>
</dbReference>
<gene>
    <name evidence="5" type="ORF">CD30_18380</name>
</gene>
<protein>
    <submittedName>
        <fullName evidence="5">Dihydrodipicolinate synthase</fullName>
    </submittedName>
</protein>
<feature type="active site" description="Proton donor/acceptor" evidence="3">
    <location>
        <position position="141"/>
    </location>
</feature>
<proteinExistence type="inferred from homology"/>
<dbReference type="PANTHER" id="PTHR12128">
    <property type="entry name" value="DIHYDRODIPICOLINATE SYNTHASE"/>
    <property type="match status" value="1"/>
</dbReference>
<evidence type="ECO:0000256" key="1">
    <source>
        <dbReference type="ARBA" id="ARBA00023239"/>
    </source>
</evidence>
<keyword evidence="1 2" id="KW-0456">Lyase</keyword>
<dbReference type="Gene3D" id="3.20.20.70">
    <property type="entry name" value="Aldolase class I"/>
    <property type="match status" value="1"/>
</dbReference>
<evidence type="ECO:0000313" key="6">
    <source>
        <dbReference type="Proteomes" id="UP000030595"/>
    </source>
</evidence>
<comment type="similarity">
    <text evidence="2">Belongs to the DapA family.</text>
</comment>
<name>A0A0A3IUA0_9BACL</name>
<evidence type="ECO:0000313" key="5">
    <source>
        <dbReference type="EMBL" id="KGR88309.1"/>
    </source>
</evidence>
<dbReference type="SUPFAM" id="SSF51569">
    <property type="entry name" value="Aldolase"/>
    <property type="match status" value="1"/>
</dbReference>
<comment type="caution">
    <text evidence="5">The sequence shown here is derived from an EMBL/GenBank/DDBJ whole genome shotgun (WGS) entry which is preliminary data.</text>
</comment>
<dbReference type="SMART" id="SM01130">
    <property type="entry name" value="DHDPS"/>
    <property type="match status" value="1"/>
</dbReference>
<dbReference type="AlphaFoldDB" id="A0A0A3IUA0"/>
<sequence length="307" mass="34219">MGHSNVSERFSTISAINIVPFKNETREIDWKGLEKNIQFLLKNKLEVIVPNGNTGEFYSLTLEEASSITKEVVRLVDGRATVVAGVGYAVDTAIEMGKVAQKVGANCAMIHQPIHPYVTEKGAIEYFRNIIEALDIPSIIYFKDPNLSDNVLKELAPMEKLVGVKYAINDLPRFAKLVREVPKKHNIAWICGTAEKWAPFFFNAGAVGFTSGLVNLYPEKSFELLTALQEDNKEIIWKAWSELLPFETLRAKNNNGNNVVVIKEAMELLGLTAGITREPVAPLEENDKKELSAILKSWNLTSESLEV</sequence>
<evidence type="ECO:0000256" key="2">
    <source>
        <dbReference type="PIRNR" id="PIRNR001365"/>
    </source>
</evidence>
<accession>A0A0A3IUA0</accession>
<dbReference type="Pfam" id="PF00701">
    <property type="entry name" value="DHDPS"/>
    <property type="match status" value="1"/>
</dbReference>
<dbReference type="PANTHER" id="PTHR12128:SF19">
    <property type="entry name" value="5-DEHYDRO-4-DEOXYGLUCARATE DEHYDRATASE 2-RELATED"/>
    <property type="match status" value="1"/>
</dbReference>
<keyword evidence="6" id="KW-1185">Reference proteome</keyword>
<dbReference type="GO" id="GO:0008840">
    <property type="term" value="F:4-hydroxy-tetrahydrodipicolinate synthase activity"/>
    <property type="evidence" value="ECO:0007669"/>
    <property type="project" value="TreeGrafter"/>
</dbReference>
<feature type="active site" description="Schiff-base intermediate with substrate" evidence="3">
    <location>
        <position position="165"/>
    </location>
</feature>
<dbReference type="EMBL" id="JPVQ01000063">
    <property type="protein sequence ID" value="KGR88309.1"/>
    <property type="molecule type" value="Genomic_DNA"/>
</dbReference>